<dbReference type="PROSITE" id="PS00439">
    <property type="entry name" value="ACYLTRANSF_C_1"/>
    <property type="match status" value="1"/>
</dbReference>
<evidence type="ECO:0000256" key="2">
    <source>
        <dbReference type="ARBA" id="ARBA00022832"/>
    </source>
</evidence>
<evidence type="ECO:0000313" key="11">
    <source>
        <dbReference type="Proteomes" id="UP000681967"/>
    </source>
</evidence>
<dbReference type="InterPro" id="IPR032476">
    <property type="entry name" value="CPT_N"/>
</dbReference>
<dbReference type="InterPro" id="IPR042572">
    <property type="entry name" value="Carn_acyl_trans_N"/>
</dbReference>
<dbReference type="InterPro" id="IPR039551">
    <property type="entry name" value="Cho/carn_acyl_trans"/>
</dbReference>
<feature type="active site" description="Proton acceptor" evidence="6">
    <location>
        <position position="439"/>
    </location>
</feature>
<evidence type="ECO:0000256" key="4">
    <source>
        <dbReference type="ARBA" id="ARBA00023315"/>
    </source>
</evidence>
<keyword evidence="7" id="KW-0808">Transferase</keyword>
<evidence type="ECO:0000256" key="3">
    <source>
        <dbReference type="ARBA" id="ARBA00023098"/>
    </source>
</evidence>
<dbReference type="PANTHER" id="PTHR22589:SF31">
    <property type="entry name" value="CARNITINE O-PALMITOYLTRANSFERASE"/>
    <property type="match status" value="1"/>
</dbReference>
<evidence type="ECO:0000256" key="5">
    <source>
        <dbReference type="ARBA" id="ARBA00048999"/>
    </source>
</evidence>
<comment type="similarity">
    <text evidence="7">Belongs to the carnitine/choline acetyltransferase family.</text>
</comment>
<keyword evidence="3" id="KW-0443">Lipid metabolism</keyword>
<dbReference type="Pfam" id="PF16484">
    <property type="entry name" value="CPT_N"/>
    <property type="match status" value="1"/>
</dbReference>
<dbReference type="Gene3D" id="6.10.250.1760">
    <property type="match status" value="1"/>
</dbReference>
<evidence type="ECO:0000256" key="7">
    <source>
        <dbReference type="RuleBase" id="RU003801"/>
    </source>
</evidence>
<dbReference type="Proteomes" id="UP000681967">
    <property type="component" value="Unassembled WGS sequence"/>
</dbReference>
<evidence type="ECO:0000259" key="9">
    <source>
        <dbReference type="Pfam" id="PF16484"/>
    </source>
</evidence>
<evidence type="ECO:0008006" key="12">
    <source>
        <dbReference type="Google" id="ProtNLM"/>
    </source>
</evidence>
<dbReference type="InterPro" id="IPR000542">
    <property type="entry name" value="Carn_acyl_trans"/>
</dbReference>
<dbReference type="PROSITE" id="PS00440">
    <property type="entry name" value="ACYLTRANSF_C_2"/>
    <property type="match status" value="1"/>
</dbReference>
<dbReference type="GO" id="GO:0009437">
    <property type="term" value="P:carnitine metabolic process"/>
    <property type="evidence" value="ECO:0007669"/>
    <property type="project" value="TreeGrafter"/>
</dbReference>
<gene>
    <name evidence="10" type="ORF">BYL167_LOCUS19381</name>
</gene>
<dbReference type="AlphaFoldDB" id="A0A8S2QM16"/>
<dbReference type="GO" id="GO:0004095">
    <property type="term" value="F:carnitine O-palmitoyltransferase activity"/>
    <property type="evidence" value="ECO:0007669"/>
    <property type="project" value="TreeGrafter"/>
</dbReference>
<dbReference type="Pfam" id="PF00755">
    <property type="entry name" value="Carn_acyltransf"/>
    <property type="match status" value="1"/>
</dbReference>
<dbReference type="InterPro" id="IPR042231">
    <property type="entry name" value="Cho/carn_acyl_trans_2"/>
</dbReference>
<dbReference type="SUPFAM" id="SSF52777">
    <property type="entry name" value="CoA-dependent acyltransferases"/>
    <property type="match status" value="1"/>
</dbReference>
<dbReference type="Gene3D" id="3.30.559.70">
    <property type="entry name" value="Choline/Carnitine o-acyltransferase, domain 2"/>
    <property type="match status" value="1"/>
</dbReference>
<evidence type="ECO:0000256" key="1">
    <source>
        <dbReference type="ARBA" id="ARBA00005005"/>
    </source>
</evidence>
<keyword evidence="4 7" id="KW-0012">Acyltransferase</keyword>
<organism evidence="10 11">
    <name type="scientific">Rotaria magnacalcarata</name>
    <dbReference type="NCBI Taxonomy" id="392030"/>
    <lineage>
        <taxon>Eukaryota</taxon>
        <taxon>Metazoa</taxon>
        <taxon>Spiralia</taxon>
        <taxon>Gnathifera</taxon>
        <taxon>Rotifera</taxon>
        <taxon>Eurotatoria</taxon>
        <taxon>Bdelloidea</taxon>
        <taxon>Philodinida</taxon>
        <taxon>Philodinidae</taxon>
        <taxon>Rotaria</taxon>
    </lineage>
</organism>
<name>A0A8S2QM16_9BILA</name>
<dbReference type="EMBL" id="CAJOBH010008206">
    <property type="protein sequence ID" value="CAF4106471.1"/>
    <property type="molecule type" value="Genomic_DNA"/>
</dbReference>
<protein>
    <recommendedName>
        <fullName evidence="12">Carnitine O-palmitoyltransferase</fullName>
    </recommendedName>
</protein>
<comment type="caution">
    <text evidence="10">The sequence shown here is derived from an EMBL/GenBank/DDBJ whole genome shotgun (WGS) entry which is preliminary data.</text>
</comment>
<evidence type="ECO:0000256" key="6">
    <source>
        <dbReference type="PIRSR" id="PIRSR600542-1"/>
    </source>
</evidence>
<feature type="domain" description="Carnitine O-palmitoyltransferase N-terminal" evidence="9">
    <location>
        <begin position="1"/>
        <end position="22"/>
    </location>
</feature>
<evidence type="ECO:0000313" key="10">
    <source>
        <dbReference type="EMBL" id="CAF4106471.1"/>
    </source>
</evidence>
<feature type="domain" description="Choline/carnitine acyltransferase" evidence="8">
    <location>
        <begin position="259"/>
        <end position="458"/>
    </location>
</feature>
<accession>A0A8S2QM16</accession>
<keyword evidence="2" id="KW-0276">Fatty acid metabolism</keyword>
<dbReference type="GO" id="GO:0006631">
    <property type="term" value="P:fatty acid metabolic process"/>
    <property type="evidence" value="ECO:0007669"/>
    <property type="project" value="UniProtKB-KW"/>
</dbReference>
<dbReference type="GO" id="GO:0005739">
    <property type="term" value="C:mitochondrion"/>
    <property type="evidence" value="ECO:0007669"/>
    <property type="project" value="TreeGrafter"/>
</dbReference>
<feature type="non-terminal residue" evidence="10">
    <location>
        <position position="472"/>
    </location>
</feature>
<dbReference type="Gene3D" id="1.10.275.20">
    <property type="entry name" value="Choline/Carnitine o-acyltransferase"/>
    <property type="match status" value="1"/>
</dbReference>
<evidence type="ECO:0000259" key="8">
    <source>
        <dbReference type="Pfam" id="PF00755"/>
    </source>
</evidence>
<comment type="catalytic activity">
    <reaction evidence="5">
        <text>4,8-dimethylnonanoyl-CoA + (R)-carnitine = O-4,8-dimethylnonanoyl-(R)-carnitine + CoA</text>
        <dbReference type="Rhea" id="RHEA:44860"/>
        <dbReference type="ChEBI" id="CHEBI:16347"/>
        <dbReference type="ChEBI" id="CHEBI:57287"/>
        <dbReference type="ChEBI" id="CHEBI:77061"/>
        <dbReference type="ChEBI" id="CHEBI:84654"/>
    </reaction>
</comment>
<dbReference type="PANTHER" id="PTHR22589">
    <property type="entry name" value="CARNITINE O-ACYLTRANSFERASE"/>
    <property type="match status" value="1"/>
</dbReference>
<comment type="pathway">
    <text evidence="1">Lipid metabolism; fatty acid beta-oxidation.</text>
</comment>
<reference evidence="10" key="1">
    <citation type="submission" date="2021-02" db="EMBL/GenBank/DDBJ databases">
        <authorList>
            <person name="Nowell W R."/>
        </authorList>
    </citation>
    <scope>NUCLEOTIDE SEQUENCE</scope>
</reference>
<sequence>MAEAHEAVAFQFTVGAEGNELEPTQFILDVYVPTHIRMYIYIVFISKGVSVNVSYDVFKALVYAGLHSWKLRCRRTMNSLYNSIYPGHPLRGIAWCGMIYVLNTKDRDPSNGLIDWLNSNIFSRYCAPDNSRTLACLVFGSGTYVVLIQIRQYILKKLFSYHGWMYQEHGKMSGIGPKVWGGLVKLFIGRNPSLYSYQSVLPTLPLPSLDDTLRRYLRTIRPLCDDTEYRRMEVLAEDFRRTIGKKLQRYLWLKWLISTNYLMVQKLIPLCSSQYERQFNTVRIAGKEADKIIHYSDSHHVAVYHKGRWFKVFMYYQNNLLQPCELQLQLDEIVRDTTPPDYGEEHLAALTAGERTLWAEARGKYFLSGVNRVSLEAIEKAAFVVILDDDEFDIGVKADDKYDTYANAILHGKAYNRWFDKSFSFVISKNGVVGLNVEHSWADAPISGQLYEYTISEDIMNFSYDEAGNTRG</sequence>
<proteinExistence type="inferred from homology"/>